<dbReference type="Pfam" id="PF00581">
    <property type="entry name" value="Rhodanese"/>
    <property type="match status" value="2"/>
</dbReference>
<dbReference type="CDD" id="cd01448">
    <property type="entry name" value="TST_Repeat_1"/>
    <property type="match status" value="1"/>
</dbReference>
<feature type="domain" description="Rhodanese" evidence="3">
    <location>
        <begin position="17"/>
        <end position="136"/>
    </location>
</feature>
<dbReference type="InterPro" id="IPR001763">
    <property type="entry name" value="Rhodanese-like_dom"/>
</dbReference>
<evidence type="ECO:0000313" key="4">
    <source>
        <dbReference type="EMBL" id="ALX49218.1"/>
    </source>
</evidence>
<dbReference type="PANTHER" id="PTHR11364:SF27">
    <property type="entry name" value="SULFURTRANSFERASE"/>
    <property type="match status" value="1"/>
</dbReference>
<dbReference type="PANTHER" id="PTHR11364">
    <property type="entry name" value="THIOSULFATE SULFERTANSFERASE"/>
    <property type="match status" value="1"/>
</dbReference>
<dbReference type="InterPro" id="IPR045078">
    <property type="entry name" value="TST/MPST-like"/>
</dbReference>
<reference evidence="4 5" key="1">
    <citation type="submission" date="2016-01" db="EMBL/GenBank/DDBJ databases">
        <title>Complete genome sequence of strain Lentibacillus amyloliquefaciens LAM0015T isolated from saline sediment.</title>
        <authorList>
            <person name="Wang J.-L."/>
            <person name="He M.-X."/>
        </authorList>
    </citation>
    <scope>NUCLEOTIDE SEQUENCE [LARGE SCALE GENOMIC DNA]</scope>
    <source>
        <strain evidence="4 5">LAM0015</strain>
    </source>
</reference>
<dbReference type="OrthoDB" id="9770030at2"/>
<dbReference type="SMART" id="SM00450">
    <property type="entry name" value="RHOD"/>
    <property type="match status" value="2"/>
</dbReference>
<evidence type="ECO:0000256" key="2">
    <source>
        <dbReference type="ARBA" id="ARBA00022737"/>
    </source>
</evidence>
<sequence>MSVVVSAEWLNDRLENNSEKTVVVDTRFDLMDADAGRKTYLEGHIPHAVYLDLNKDLSDKAAKHGGSHPLPDMEMFIAKVGNIGIDHDTTVVVYDQKNDMFAARLWWLLQYAGHEDVHLLDGGFEQWVKAGFSVTTEVPALQAKEFKPVYRENDVADIEEVQEKLQNQSATLIDSRSKERYLGEKEPLYIRAGHIPGAKNFFWKNVLDDKGKWKDDSELEKHFSSLSKDDEIIVSCGSGVSACPNVLALKSAGFRNVKLYPGSFSDWISYEENNVETKEE</sequence>
<dbReference type="FunFam" id="3.40.250.10:FF:000035">
    <property type="entry name" value="Thiosulfate sulfurtransferase"/>
    <property type="match status" value="1"/>
</dbReference>
<proteinExistence type="predicted"/>
<accession>A0A0U3W7Z3</accession>
<dbReference type="CDD" id="cd01449">
    <property type="entry name" value="TST_Repeat_2"/>
    <property type="match status" value="1"/>
</dbReference>
<evidence type="ECO:0000313" key="5">
    <source>
        <dbReference type="Proteomes" id="UP000050331"/>
    </source>
</evidence>
<keyword evidence="5" id="KW-1185">Reference proteome</keyword>
<evidence type="ECO:0000256" key="1">
    <source>
        <dbReference type="ARBA" id="ARBA00022679"/>
    </source>
</evidence>
<dbReference type="AlphaFoldDB" id="A0A0U3W7Z3"/>
<feature type="domain" description="Rhodanese" evidence="3">
    <location>
        <begin position="166"/>
        <end position="276"/>
    </location>
</feature>
<dbReference type="Proteomes" id="UP000050331">
    <property type="component" value="Chromosome"/>
</dbReference>
<dbReference type="Gene3D" id="3.40.250.10">
    <property type="entry name" value="Rhodanese-like domain"/>
    <property type="match status" value="2"/>
</dbReference>
<evidence type="ECO:0000259" key="3">
    <source>
        <dbReference type="PROSITE" id="PS50206"/>
    </source>
</evidence>
<dbReference type="PROSITE" id="PS50206">
    <property type="entry name" value="RHODANESE_3"/>
    <property type="match status" value="2"/>
</dbReference>
<keyword evidence="4" id="KW-0670">Pyruvate</keyword>
<name>A0A0U3W7Z3_9BACI</name>
<dbReference type="KEGG" id="lao:AOX59_11855"/>
<organism evidence="4 5">
    <name type="scientific">Lentibacillus amyloliquefaciens</name>
    <dbReference type="NCBI Taxonomy" id="1472767"/>
    <lineage>
        <taxon>Bacteria</taxon>
        <taxon>Bacillati</taxon>
        <taxon>Bacillota</taxon>
        <taxon>Bacilli</taxon>
        <taxon>Bacillales</taxon>
        <taxon>Bacillaceae</taxon>
        <taxon>Lentibacillus</taxon>
    </lineage>
</organism>
<keyword evidence="2" id="KW-0677">Repeat</keyword>
<gene>
    <name evidence="4" type="ORF">AOX59_11855</name>
</gene>
<dbReference type="EMBL" id="CP013862">
    <property type="protein sequence ID" value="ALX49218.1"/>
    <property type="molecule type" value="Genomic_DNA"/>
</dbReference>
<dbReference type="InterPro" id="IPR036873">
    <property type="entry name" value="Rhodanese-like_dom_sf"/>
</dbReference>
<dbReference type="SUPFAM" id="SSF52821">
    <property type="entry name" value="Rhodanese/Cell cycle control phosphatase"/>
    <property type="match status" value="2"/>
</dbReference>
<keyword evidence="1 4" id="KW-0808">Transferase</keyword>
<dbReference type="RefSeq" id="WP_068445804.1">
    <property type="nucleotide sequence ID" value="NZ_CP013862.1"/>
</dbReference>
<protein>
    <submittedName>
        <fullName evidence="4">3-mercaptopyruvate sulfurtransferase</fullName>
    </submittedName>
</protein>
<dbReference type="GO" id="GO:0004792">
    <property type="term" value="F:thiosulfate-cyanide sulfurtransferase activity"/>
    <property type="evidence" value="ECO:0007669"/>
    <property type="project" value="TreeGrafter"/>
</dbReference>
<dbReference type="STRING" id="1472767.AOX59_11855"/>